<dbReference type="GO" id="GO:0004594">
    <property type="term" value="F:pantothenate kinase activity"/>
    <property type="evidence" value="ECO:0007669"/>
    <property type="project" value="TreeGrafter"/>
</dbReference>
<evidence type="ECO:0000256" key="6">
    <source>
        <dbReference type="ARBA" id="ARBA00023211"/>
    </source>
</evidence>
<dbReference type="AlphaFoldDB" id="A0AAW1NXN5"/>
<evidence type="ECO:0000313" key="9">
    <source>
        <dbReference type="Proteomes" id="UP001465755"/>
    </source>
</evidence>
<dbReference type="GO" id="GO:0005829">
    <property type="term" value="C:cytosol"/>
    <property type="evidence" value="ECO:0007669"/>
    <property type="project" value="TreeGrafter"/>
</dbReference>
<dbReference type="PANTHER" id="PTHR12280">
    <property type="entry name" value="PANTOTHENATE KINASE"/>
    <property type="match status" value="1"/>
</dbReference>
<dbReference type="Gene3D" id="1.20.1700.10">
    <property type="entry name" value="AF1104-like"/>
    <property type="match status" value="1"/>
</dbReference>
<dbReference type="GO" id="GO:0005524">
    <property type="term" value="F:ATP binding"/>
    <property type="evidence" value="ECO:0007669"/>
    <property type="project" value="InterPro"/>
</dbReference>
<dbReference type="GO" id="GO:0015937">
    <property type="term" value="P:coenzyme A biosynthetic process"/>
    <property type="evidence" value="ECO:0007669"/>
    <property type="project" value="InterPro"/>
</dbReference>
<dbReference type="Proteomes" id="UP001465755">
    <property type="component" value="Unassembled WGS sequence"/>
</dbReference>
<evidence type="ECO:0000256" key="5">
    <source>
        <dbReference type="ARBA" id="ARBA00022801"/>
    </source>
</evidence>
<dbReference type="InterPro" id="IPR002791">
    <property type="entry name" value="ARMT1-like_metal-bd"/>
</dbReference>
<organism evidence="8 9">
    <name type="scientific">Symbiochloris irregularis</name>
    <dbReference type="NCBI Taxonomy" id="706552"/>
    <lineage>
        <taxon>Eukaryota</taxon>
        <taxon>Viridiplantae</taxon>
        <taxon>Chlorophyta</taxon>
        <taxon>core chlorophytes</taxon>
        <taxon>Trebouxiophyceae</taxon>
        <taxon>Trebouxiales</taxon>
        <taxon>Trebouxiaceae</taxon>
        <taxon>Symbiochloris</taxon>
    </lineage>
</organism>
<dbReference type="GO" id="GO:0046872">
    <property type="term" value="F:metal ion binding"/>
    <property type="evidence" value="ECO:0007669"/>
    <property type="project" value="UniProtKB-KW"/>
</dbReference>
<dbReference type="GO" id="GO:0005634">
    <property type="term" value="C:nucleus"/>
    <property type="evidence" value="ECO:0007669"/>
    <property type="project" value="TreeGrafter"/>
</dbReference>
<accession>A0AAW1NXN5</accession>
<dbReference type="InterPro" id="IPR036075">
    <property type="entry name" value="ARMT-1-like_metal-bd_sf"/>
</dbReference>
<dbReference type="InterPro" id="IPR004567">
    <property type="entry name" value="Type_II_PanK"/>
</dbReference>
<dbReference type="Gene3D" id="1.10.285.20">
    <property type="entry name" value="Uncharacterised protein PF01937, DUF89, domain 2"/>
    <property type="match status" value="1"/>
</dbReference>
<comment type="caution">
    <text evidence="8">The sequence shown here is derived from an EMBL/GenBank/DDBJ whole genome shotgun (WGS) entry which is preliminary data.</text>
</comment>
<proteinExistence type="predicted"/>
<dbReference type="GO" id="GO:0016787">
    <property type="term" value="F:hydrolase activity"/>
    <property type="evidence" value="ECO:0007669"/>
    <property type="project" value="UniProtKB-KW"/>
</dbReference>
<keyword evidence="4" id="KW-0479">Metal-binding</keyword>
<protein>
    <recommendedName>
        <fullName evidence="7">Damage-control phosphatase ARMT1-like metal-binding domain-containing protein</fullName>
    </recommendedName>
</protein>
<name>A0AAW1NXN5_9CHLO</name>
<dbReference type="EMBL" id="JALJOQ010000097">
    <property type="protein sequence ID" value="KAK9798561.1"/>
    <property type="molecule type" value="Genomic_DNA"/>
</dbReference>
<dbReference type="FunFam" id="3.40.50.10880:FF:000004">
    <property type="entry name" value="Pantothenate kinase"/>
    <property type="match status" value="1"/>
</dbReference>
<evidence type="ECO:0000256" key="4">
    <source>
        <dbReference type="ARBA" id="ARBA00022723"/>
    </source>
</evidence>
<dbReference type="Pfam" id="PF01937">
    <property type="entry name" value="ARMT1-like_dom"/>
    <property type="match status" value="1"/>
</dbReference>
<reference evidence="8 9" key="1">
    <citation type="journal article" date="2024" name="Nat. Commun.">
        <title>Phylogenomics reveals the evolutionary origins of lichenization in chlorophyte algae.</title>
        <authorList>
            <person name="Puginier C."/>
            <person name="Libourel C."/>
            <person name="Otte J."/>
            <person name="Skaloud P."/>
            <person name="Haon M."/>
            <person name="Grisel S."/>
            <person name="Petersen M."/>
            <person name="Berrin J.G."/>
            <person name="Delaux P.M."/>
            <person name="Dal Grande F."/>
            <person name="Keller J."/>
        </authorList>
    </citation>
    <scope>NUCLEOTIDE SEQUENCE [LARGE SCALE GENOMIC DNA]</scope>
    <source>
        <strain evidence="8 9">SAG 2036</strain>
    </source>
</reference>
<keyword evidence="6" id="KW-0464">Manganese</keyword>
<dbReference type="InterPro" id="IPR035073">
    <property type="entry name" value="At2g17340_3_helix_bundle"/>
</dbReference>
<evidence type="ECO:0000313" key="8">
    <source>
        <dbReference type="EMBL" id="KAK9798561.1"/>
    </source>
</evidence>
<feature type="domain" description="Damage-control phosphatase ARMT1-like metal-binding" evidence="7">
    <location>
        <begin position="51"/>
        <end position="354"/>
    </location>
</feature>
<keyword evidence="9" id="KW-1185">Reference proteome</keyword>
<dbReference type="Gene3D" id="3.40.50.10880">
    <property type="entry name" value="Uncharacterised protein PF01937, DUF89, domain 3"/>
    <property type="match status" value="1"/>
</dbReference>
<comment type="cofactor">
    <cofactor evidence="2">
        <name>Ni(2+)</name>
        <dbReference type="ChEBI" id="CHEBI:49786"/>
    </cofactor>
</comment>
<evidence type="ECO:0000256" key="1">
    <source>
        <dbReference type="ARBA" id="ARBA00001936"/>
    </source>
</evidence>
<dbReference type="PANTHER" id="PTHR12280:SF35">
    <property type="entry name" value="4'-PHOSPHOPANTETHEINE PHOSPHATASE"/>
    <property type="match status" value="1"/>
</dbReference>
<dbReference type="SUPFAM" id="SSF111321">
    <property type="entry name" value="AF1104-like"/>
    <property type="match status" value="1"/>
</dbReference>
<sequence length="368" mass="40155">MGRTLEPLTLLEDVQEYQRAGCNTFDYRPTTSSDGPVRSDWLKMYQNTIKGFQDQAAKDHRHDRPEQAADRFATEYAALLESFADSGPSDVELTTVSLCRLREEGLRRQGFGDVYKQVKFQENVKALGLLSEVLRELDAISDLQPRLDAALRGVFAGNVFDLGAPATTAAFASGEMTFAKTRKGLLPRPWTRDDIDHIIHRWQEQPHSKALIFVDNAGSDIILGILPLARELIKLGTSVVLAANDVASINDITVQELQPLLQQAAQLDTTIGAAISLGRLVAIPSGNDLPVIDLSRVSPEVNAAAEGTDLVIMEGMGRGIETNLNARFICDSLNLGMVKHPEVAAALGARMYDIVCQYRRPAGGNVSA</sequence>
<comment type="cofactor">
    <cofactor evidence="1">
        <name>Mn(2+)</name>
        <dbReference type="ChEBI" id="CHEBI:29035"/>
    </cofactor>
</comment>
<gene>
    <name evidence="8" type="ORF">WJX73_006487</name>
</gene>
<keyword evidence="5" id="KW-0378">Hydrolase</keyword>
<evidence type="ECO:0000259" key="7">
    <source>
        <dbReference type="Pfam" id="PF01937"/>
    </source>
</evidence>
<evidence type="ECO:0000256" key="3">
    <source>
        <dbReference type="ARBA" id="ARBA00022596"/>
    </source>
</evidence>
<evidence type="ECO:0000256" key="2">
    <source>
        <dbReference type="ARBA" id="ARBA00001967"/>
    </source>
</evidence>
<keyword evidence="3" id="KW-0533">Nickel</keyword>